<comment type="similarity">
    <text evidence="2">Belongs to the NK-2 homeobox family.</text>
</comment>
<name>A0ABD3WII4_SINWO</name>
<protein>
    <recommendedName>
        <fullName evidence="10">Homeobox domain-containing protein</fullName>
    </recommendedName>
</protein>
<keyword evidence="6 7" id="KW-0539">Nucleus</keyword>
<comment type="subcellular location">
    <subcellularLocation>
        <location evidence="1 7 8">Nucleus</location>
    </subcellularLocation>
</comment>
<dbReference type="CDD" id="cd00086">
    <property type="entry name" value="homeodomain"/>
    <property type="match status" value="1"/>
</dbReference>
<comment type="caution">
    <text evidence="11">The sequence shown here is derived from an EMBL/GenBank/DDBJ whole genome shotgun (WGS) entry which is preliminary data.</text>
</comment>
<feature type="region of interest" description="Disordered" evidence="9">
    <location>
        <begin position="86"/>
        <end position="146"/>
    </location>
</feature>
<evidence type="ECO:0000256" key="7">
    <source>
        <dbReference type="PROSITE-ProRule" id="PRU00108"/>
    </source>
</evidence>
<dbReference type="PROSITE" id="PS00027">
    <property type="entry name" value="HOMEOBOX_1"/>
    <property type="match status" value="1"/>
</dbReference>
<keyword evidence="12" id="KW-1185">Reference proteome</keyword>
<evidence type="ECO:0000256" key="1">
    <source>
        <dbReference type="ARBA" id="ARBA00004123"/>
    </source>
</evidence>
<evidence type="ECO:0000256" key="4">
    <source>
        <dbReference type="ARBA" id="ARBA00023125"/>
    </source>
</evidence>
<reference evidence="11 12" key="1">
    <citation type="submission" date="2024-11" db="EMBL/GenBank/DDBJ databases">
        <title>Chromosome-level genome assembly of the freshwater bivalve Anodonta woodiana.</title>
        <authorList>
            <person name="Chen X."/>
        </authorList>
    </citation>
    <scope>NUCLEOTIDE SEQUENCE [LARGE SCALE GENOMIC DNA]</scope>
    <source>
        <strain evidence="11">MN2024</strain>
        <tissue evidence="11">Gills</tissue>
    </source>
</reference>
<evidence type="ECO:0000259" key="10">
    <source>
        <dbReference type="PROSITE" id="PS50071"/>
    </source>
</evidence>
<accession>A0ABD3WII4</accession>
<dbReference type="GO" id="GO:0003677">
    <property type="term" value="F:DNA binding"/>
    <property type="evidence" value="ECO:0007669"/>
    <property type="project" value="UniProtKB-UniRule"/>
</dbReference>
<organism evidence="11 12">
    <name type="scientific">Sinanodonta woodiana</name>
    <name type="common">Chinese pond mussel</name>
    <name type="synonym">Anodonta woodiana</name>
    <dbReference type="NCBI Taxonomy" id="1069815"/>
    <lineage>
        <taxon>Eukaryota</taxon>
        <taxon>Metazoa</taxon>
        <taxon>Spiralia</taxon>
        <taxon>Lophotrochozoa</taxon>
        <taxon>Mollusca</taxon>
        <taxon>Bivalvia</taxon>
        <taxon>Autobranchia</taxon>
        <taxon>Heteroconchia</taxon>
        <taxon>Palaeoheterodonta</taxon>
        <taxon>Unionida</taxon>
        <taxon>Unionoidea</taxon>
        <taxon>Unionidae</taxon>
        <taxon>Unioninae</taxon>
        <taxon>Sinanodonta</taxon>
    </lineage>
</organism>
<keyword evidence="5 7" id="KW-0371">Homeobox</keyword>
<dbReference type="EMBL" id="JBJQND010000006">
    <property type="protein sequence ID" value="KAL3873786.1"/>
    <property type="molecule type" value="Genomic_DNA"/>
</dbReference>
<dbReference type="PRINTS" id="PR00024">
    <property type="entry name" value="HOMEOBOX"/>
</dbReference>
<evidence type="ECO:0000256" key="3">
    <source>
        <dbReference type="ARBA" id="ARBA00022473"/>
    </source>
</evidence>
<keyword evidence="3" id="KW-0217">Developmental protein</keyword>
<evidence type="ECO:0000313" key="11">
    <source>
        <dbReference type="EMBL" id="KAL3873786.1"/>
    </source>
</evidence>
<evidence type="ECO:0000256" key="6">
    <source>
        <dbReference type="ARBA" id="ARBA00023242"/>
    </source>
</evidence>
<dbReference type="Pfam" id="PF00046">
    <property type="entry name" value="Homeodomain"/>
    <property type="match status" value="1"/>
</dbReference>
<feature type="DNA-binding region" description="Homeobox" evidence="7">
    <location>
        <begin position="143"/>
        <end position="202"/>
    </location>
</feature>
<evidence type="ECO:0000256" key="2">
    <source>
        <dbReference type="ARBA" id="ARBA00005661"/>
    </source>
</evidence>
<evidence type="ECO:0000256" key="5">
    <source>
        <dbReference type="ARBA" id="ARBA00023155"/>
    </source>
</evidence>
<dbReference type="InterPro" id="IPR001356">
    <property type="entry name" value="HD"/>
</dbReference>
<feature type="domain" description="Homeobox" evidence="10">
    <location>
        <begin position="141"/>
        <end position="201"/>
    </location>
</feature>
<dbReference type="InterPro" id="IPR020479">
    <property type="entry name" value="HD_metazoa"/>
</dbReference>
<dbReference type="PANTHER" id="PTHR24340">
    <property type="entry name" value="HOMEOBOX PROTEIN NKX"/>
    <property type="match status" value="1"/>
</dbReference>
<dbReference type="SMART" id="SM00389">
    <property type="entry name" value="HOX"/>
    <property type="match status" value="1"/>
</dbReference>
<dbReference type="Gene3D" id="1.10.10.60">
    <property type="entry name" value="Homeodomain-like"/>
    <property type="match status" value="1"/>
</dbReference>
<dbReference type="AlphaFoldDB" id="A0ABD3WII4"/>
<keyword evidence="4 7" id="KW-0238">DNA-binding</keyword>
<dbReference type="PROSITE" id="PS50071">
    <property type="entry name" value="HOMEOBOX_2"/>
    <property type="match status" value="1"/>
</dbReference>
<evidence type="ECO:0000313" key="12">
    <source>
        <dbReference type="Proteomes" id="UP001634394"/>
    </source>
</evidence>
<evidence type="ECO:0000256" key="8">
    <source>
        <dbReference type="RuleBase" id="RU000682"/>
    </source>
</evidence>
<dbReference type="InterPro" id="IPR017970">
    <property type="entry name" value="Homeobox_CS"/>
</dbReference>
<feature type="compositionally biased region" description="Basic and acidic residues" evidence="9">
    <location>
        <begin position="131"/>
        <end position="140"/>
    </location>
</feature>
<dbReference type="FunFam" id="1.10.10.60:FF:000101">
    <property type="entry name" value="NK2 homeobox 8"/>
    <property type="match status" value="1"/>
</dbReference>
<gene>
    <name evidence="11" type="ORF">ACJMK2_036871</name>
</gene>
<dbReference type="Proteomes" id="UP001634394">
    <property type="component" value="Unassembled WGS sequence"/>
</dbReference>
<proteinExistence type="inferred from homology"/>
<dbReference type="InterPro" id="IPR050394">
    <property type="entry name" value="Homeobox_NK-like"/>
</dbReference>
<sequence length="330" mass="37699">MENQLVMNGVKSGIFSVDDILDLHERKLFCSPITANNATVMTLFGIASANEVPDLPPEPSYSDSNNISYPRLQQNPKMIQYSQLGQMKSPGSNFNESEGEESQEDIAYQSKITNVSPERTKSENEDITESDANHTENEKPQKKKKRRILFSKAQTYELERRFRQQRYLSAPEREHLASIIRLSPLQVKIWFQNHRYKFKKARNEQGLDLNPLTSPRRVAVPVLVRDGKPCRQDLGASFASQFEHHQSQSNFVLPSNLNNGLSSYSVTHSPKTMDHAYDIMNSSPPLPMNINMSCAYNMNSMNAMNSMAFNKGMTLPNYSHHLIQPQAKWW</sequence>
<dbReference type="InterPro" id="IPR009057">
    <property type="entry name" value="Homeodomain-like_sf"/>
</dbReference>
<evidence type="ECO:0000256" key="9">
    <source>
        <dbReference type="SAM" id="MobiDB-lite"/>
    </source>
</evidence>
<dbReference type="GO" id="GO:0005634">
    <property type="term" value="C:nucleus"/>
    <property type="evidence" value="ECO:0007669"/>
    <property type="project" value="UniProtKB-SubCell"/>
</dbReference>
<dbReference type="SUPFAM" id="SSF46689">
    <property type="entry name" value="Homeodomain-like"/>
    <property type="match status" value="1"/>
</dbReference>
<dbReference type="PANTHER" id="PTHR24340:SF82">
    <property type="entry name" value="HOMEOBOX PROTEIN VND"/>
    <property type="match status" value="1"/>
</dbReference>